<feature type="transmembrane region" description="Helical" evidence="7">
    <location>
        <begin position="182"/>
        <end position="209"/>
    </location>
</feature>
<dbReference type="PANTHER" id="PTHR33048:SF19">
    <property type="entry name" value="MEMBRANE PROTEIN PTH11-LIKE, PUTATIVE (AFU_ORTHOLOGUE AFUA_1G14080)-RELATED"/>
    <property type="match status" value="1"/>
</dbReference>
<dbReference type="GO" id="GO:0016020">
    <property type="term" value="C:membrane"/>
    <property type="evidence" value="ECO:0007669"/>
    <property type="project" value="UniProtKB-SubCell"/>
</dbReference>
<dbReference type="Proteomes" id="UP000076580">
    <property type="component" value="Chromosome 01"/>
</dbReference>
<evidence type="ECO:0000313" key="9">
    <source>
        <dbReference type="EMBL" id="KYK59394.1"/>
    </source>
</evidence>
<dbReference type="PANTHER" id="PTHR33048">
    <property type="entry name" value="PTH11-LIKE INTEGRAL MEMBRANE PROTEIN (AFU_ORTHOLOGUE AFUA_5G11245)"/>
    <property type="match status" value="1"/>
</dbReference>
<dbReference type="InterPro" id="IPR052337">
    <property type="entry name" value="SAT4-like"/>
</dbReference>
<evidence type="ECO:0000256" key="5">
    <source>
        <dbReference type="ARBA" id="ARBA00038359"/>
    </source>
</evidence>
<comment type="subcellular location">
    <subcellularLocation>
        <location evidence="1">Membrane</location>
        <topology evidence="1">Multi-pass membrane protein</topology>
    </subcellularLocation>
</comment>
<dbReference type="Pfam" id="PF20684">
    <property type="entry name" value="Fung_rhodopsin"/>
    <property type="match status" value="1"/>
</dbReference>
<evidence type="ECO:0000256" key="4">
    <source>
        <dbReference type="ARBA" id="ARBA00023136"/>
    </source>
</evidence>
<evidence type="ECO:0000259" key="8">
    <source>
        <dbReference type="Pfam" id="PF20684"/>
    </source>
</evidence>
<dbReference type="InterPro" id="IPR049326">
    <property type="entry name" value="Rhodopsin_dom_fungi"/>
</dbReference>
<feature type="compositionally biased region" description="Low complexity" evidence="6">
    <location>
        <begin position="292"/>
        <end position="303"/>
    </location>
</feature>
<keyword evidence="2 7" id="KW-0812">Transmembrane</keyword>
<evidence type="ECO:0000256" key="7">
    <source>
        <dbReference type="SAM" id="Phobius"/>
    </source>
</evidence>
<feature type="transmembrane region" description="Helical" evidence="7">
    <location>
        <begin position="20"/>
        <end position="43"/>
    </location>
</feature>
<dbReference type="AlphaFoldDB" id="A0A151GQJ4"/>
<protein>
    <submittedName>
        <fullName evidence="9">Integral membrane protein</fullName>
    </submittedName>
</protein>
<feature type="region of interest" description="Disordered" evidence="6">
    <location>
        <begin position="452"/>
        <end position="501"/>
    </location>
</feature>
<feature type="transmembrane region" description="Helical" evidence="7">
    <location>
        <begin position="55"/>
        <end position="77"/>
    </location>
</feature>
<feature type="compositionally biased region" description="Low complexity" evidence="6">
    <location>
        <begin position="413"/>
        <end position="426"/>
    </location>
</feature>
<dbReference type="EMBL" id="LAYC01000001">
    <property type="protein sequence ID" value="KYK59394.1"/>
    <property type="molecule type" value="Genomic_DNA"/>
</dbReference>
<evidence type="ECO:0000256" key="6">
    <source>
        <dbReference type="SAM" id="MobiDB-lite"/>
    </source>
</evidence>
<evidence type="ECO:0000256" key="3">
    <source>
        <dbReference type="ARBA" id="ARBA00022989"/>
    </source>
</evidence>
<dbReference type="GeneID" id="63713167"/>
<accession>A0A151GQJ4</accession>
<dbReference type="InParanoid" id="A0A151GQJ4"/>
<feature type="compositionally biased region" description="Gly residues" evidence="6">
    <location>
        <begin position="397"/>
        <end position="412"/>
    </location>
</feature>
<feature type="region of interest" description="Disordered" evidence="6">
    <location>
        <begin position="396"/>
        <end position="438"/>
    </location>
</feature>
<evidence type="ECO:0000313" key="10">
    <source>
        <dbReference type="Proteomes" id="UP000076580"/>
    </source>
</evidence>
<comment type="caution">
    <text evidence="9">The sequence shown here is derived from an EMBL/GenBank/DDBJ whole genome shotgun (WGS) entry which is preliminary data.</text>
</comment>
<feature type="transmembrane region" description="Helical" evidence="7">
    <location>
        <begin position="221"/>
        <end position="239"/>
    </location>
</feature>
<feature type="transmembrane region" description="Helical" evidence="7">
    <location>
        <begin position="141"/>
        <end position="160"/>
    </location>
</feature>
<evidence type="ECO:0000256" key="1">
    <source>
        <dbReference type="ARBA" id="ARBA00004141"/>
    </source>
</evidence>
<sequence length="501" mass="55405">MTLYSDPPTLRDYREDKPTLLVCWWMTSFCALMIILRVVGRFIRTEKLFLEDKIASLALVPLFLRMVCLHFVLRYGTNNADFSRLELTPTQLRQKSIASGLVLASRIFYGATLWILKLAILEFLRRLTDLTWSRSHQVTLIAIRLTLALTFVAVVVGTLVECSPFRRYWQVLPDPGGQCRQAYVQLITMTTCNVVTDALLVFFPIPIIVRSQMKLKRKIHLILLFSLSLSVVVVTLYRLPRTMEERGGQQIRSLLASVELLFATAAANALVLGSFVRDRGIKKQKFHRNSAADSFDRSSSARRPTLQQQWGSDEDLVRDVGLSVDPELQEPPRSPATEHFSTTPVFKHREEYGVDWQGSTSRASNSEHSDDLLVPLDPLSKTDPRKRRLSFLDVGGLLDGEAGGGTGGGYRRGSGPSSTPAPGSPYGAPPASVPASTVGVRRGSAALLQDLDGLAVPASPHPSRARARGGSELEPIPQKRPVHLSSSQHDLEFADPGGLLK</sequence>
<feature type="region of interest" description="Disordered" evidence="6">
    <location>
        <begin position="325"/>
        <end position="383"/>
    </location>
</feature>
<proteinExistence type="inferred from homology"/>
<organism evidence="9 10">
    <name type="scientific">Drechmeria coniospora</name>
    <name type="common">Nematophagous fungus</name>
    <name type="synonym">Meria coniospora</name>
    <dbReference type="NCBI Taxonomy" id="98403"/>
    <lineage>
        <taxon>Eukaryota</taxon>
        <taxon>Fungi</taxon>
        <taxon>Dikarya</taxon>
        <taxon>Ascomycota</taxon>
        <taxon>Pezizomycotina</taxon>
        <taxon>Sordariomycetes</taxon>
        <taxon>Hypocreomycetidae</taxon>
        <taxon>Hypocreales</taxon>
        <taxon>Ophiocordycipitaceae</taxon>
        <taxon>Drechmeria</taxon>
    </lineage>
</organism>
<feature type="transmembrane region" description="Helical" evidence="7">
    <location>
        <begin position="97"/>
        <end position="120"/>
    </location>
</feature>
<keyword evidence="4 7" id="KW-0472">Membrane</keyword>
<feature type="domain" description="Rhodopsin" evidence="8">
    <location>
        <begin position="36"/>
        <end position="242"/>
    </location>
</feature>
<feature type="transmembrane region" description="Helical" evidence="7">
    <location>
        <begin position="251"/>
        <end position="276"/>
    </location>
</feature>
<dbReference type="RefSeq" id="XP_040658746.1">
    <property type="nucleotide sequence ID" value="XM_040797863.1"/>
</dbReference>
<evidence type="ECO:0000256" key="2">
    <source>
        <dbReference type="ARBA" id="ARBA00022692"/>
    </source>
</evidence>
<keyword evidence="10" id="KW-1185">Reference proteome</keyword>
<gene>
    <name evidence="9" type="ORF">DCS_00524</name>
</gene>
<comment type="similarity">
    <text evidence="5">Belongs to the SAT4 family.</text>
</comment>
<name>A0A151GQJ4_DRECN</name>
<keyword evidence="3 7" id="KW-1133">Transmembrane helix</keyword>
<reference evidence="9 10" key="1">
    <citation type="journal article" date="2016" name="Sci. Rep.">
        <title>Insights into Adaptations to a Near-Obligate Nematode Endoparasitic Lifestyle from the Finished Genome of Drechmeria coniospora.</title>
        <authorList>
            <person name="Zhang L."/>
            <person name="Zhou Z."/>
            <person name="Guo Q."/>
            <person name="Fokkens L."/>
            <person name="Miskei M."/>
            <person name="Pocsi I."/>
            <person name="Zhang W."/>
            <person name="Chen M."/>
            <person name="Wang L."/>
            <person name="Sun Y."/>
            <person name="Donzelli B.G."/>
            <person name="Gibson D.M."/>
            <person name="Nelson D.R."/>
            <person name="Luo J.G."/>
            <person name="Rep M."/>
            <person name="Liu H."/>
            <person name="Yang S."/>
            <person name="Wang J."/>
            <person name="Krasnoff S.B."/>
            <person name="Xu Y."/>
            <person name="Molnar I."/>
            <person name="Lin M."/>
        </authorList>
    </citation>
    <scope>NUCLEOTIDE SEQUENCE [LARGE SCALE GENOMIC DNA]</scope>
    <source>
        <strain evidence="9 10">ARSEF 6962</strain>
    </source>
</reference>
<dbReference type="STRING" id="98403.A0A151GQJ4"/>
<feature type="region of interest" description="Disordered" evidence="6">
    <location>
        <begin position="292"/>
        <end position="311"/>
    </location>
</feature>
<dbReference type="OrthoDB" id="5398233at2759"/>